<reference evidence="13 14" key="1">
    <citation type="submission" date="2015-11" db="EMBL/GenBank/DDBJ databases">
        <title>Draft genome sequences of new species of the genus Lactobacillus isolated from orchardgrass silage.</title>
        <authorList>
            <person name="Tohno M."/>
            <person name="Tanizawa Y."/>
            <person name="Arita M."/>
        </authorList>
    </citation>
    <scope>NUCLEOTIDE SEQUENCE [LARGE SCALE GENOMIC DNA]</scope>
    <source>
        <strain evidence="13 14">IWT126</strain>
    </source>
</reference>
<feature type="binding site" evidence="8">
    <location>
        <position position="140"/>
    </location>
    <ligand>
        <name>GTP</name>
        <dbReference type="ChEBI" id="CHEBI:37565"/>
    </ligand>
</feature>
<dbReference type="PANTHER" id="PTHR30314:SF3">
    <property type="entry name" value="MITOCHONDRIAL DIVISION PROTEIN FSZA"/>
    <property type="match status" value="1"/>
</dbReference>
<feature type="binding site" evidence="8">
    <location>
        <position position="144"/>
    </location>
    <ligand>
        <name>GTP</name>
        <dbReference type="ChEBI" id="CHEBI:37565"/>
    </ligand>
</feature>
<dbReference type="PRINTS" id="PR00423">
    <property type="entry name" value="CELLDVISFTSZ"/>
</dbReference>
<comment type="caution">
    <text evidence="13">The sequence shown here is derived from an EMBL/GenBank/DDBJ whole genome shotgun (WGS) entry which is preliminary data.</text>
</comment>
<keyword evidence="4 8" id="KW-0547">Nucleotide-binding</keyword>
<keyword evidence="2 8" id="KW-0963">Cytoplasm</keyword>
<dbReference type="InterPro" id="IPR008280">
    <property type="entry name" value="Tub_FtsZ_C"/>
</dbReference>
<dbReference type="NCBIfam" id="TIGR00065">
    <property type="entry name" value="ftsZ"/>
    <property type="match status" value="1"/>
</dbReference>
<evidence type="ECO:0000256" key="8">
    <source>
        <dbReference type="HAMAP-Rule" id="MF_00909"/>
    </source>
</evidence>
<evidence type="ECO:0000256" key="6">
    <source>
        <dbReference type="ARBA" id="ARBA00023210"/>
    </source>
</evidence>
<dbReference type="GO" id="GO:0005525">
    <property type="term" value="F:GTP binding"/>
    <property type="evidence" value="ECO:0007669"/>
    <property type="project" value="UniProtKB-UniRule"/>
</dbReference>
<organism evidence="13 14">
    <name type="scientific">Secundilactobacillus silagei JCM 19001</name>
    <dbReference type="NCBI Taxonomy" id="1302250"/>
    <lineage>
        <taxon>Bacteria</taxon>
        <taxon>Bacillati</taxon>
        <taxon>Bacillota</taxon>
        <taxon>Bacilli</taxon>
        <taxon>Lactobacillales</taxon>
        <taxon>Lactobacillaceae</taxon>
        <taxon>Secundilactobacillus</taxon>
    </lineage>
</organism>
<dbReference type="GO" id="GO:0043093">
    <property type="term" value="P:FtsZ-dependent cytokinesis"/>
    <property type="evidence" value="ECO:0007669"/>
    <property type="project" value="UniProtKB-UniRule"/>
</dbReference>
<dbReference type="Gene3D" id="3.30.1330.20">
    <property type="entry name" value="Tubulin/FtsZ, C-terminal domain"/>
    <property type="match status" value="1"/>
</dbReference>
<protein>
    <recommendedName>
        <fullName evidence="8 9">Cell division protein FtsZ</fullName>
    </recommendedName>
</protein>
<dbReference type="Pfam" id="PF00091">
    <property type="entry name" value="Tubulin"/>
    <property type="match status" value="1"/>
</dbReference>
<comment type="similarity">
    <text evidence="1 8">Belongs to the FtsZ family.</text>
</comment>
<dbReference type="EMBL" id="BCMG01000010">
    <property type="protein sequence ID" value="GAX01838.1"/>
    <property type="molecule type" value="Genomic_DNA"/>
</dbReference>
<dbReference type="FunFam" id="3.40.50.1440:FF:000023">
    <property type="entry name" value="Cell division protein FtsZ"/>
    <property type="match status" value="1"/>
</dbReference>
<evidence type="ECO:0000256" key="9">
    <source>
        <dbReference type="NCBIfam" id="TIGR00065"/>
    </source>
</evidence>
<dbReference type="InterPro" id="IPR024757">
    <property type="entry name" value="FtsZ_C"/>
</dbReference>
<evidence type="ECO:0000256" key="4">
    <source>
        <dbReference type="ARBA" id="ARBA00022741"/>
    </source>
</evidence>
<evidence type="ECO:0000313" key="14">
    <source>
        <dbReference type="Proteomes" id="UP000198402"/>
    </source>
</evidence>
<dbReference type="SMART" id="SM00864">
    <property type="entry name" value="Tubulin"/>
    <property type="match status" value="1"/>
</dbReference>
<keyword evidence="7 8" id="KW-0131">Cell cycle</keyword>
<dbReference type="SMART" id="SM00865">
    <property type="entry name" value="Tubulin_C"/>
    <property type="match status" value="1"/>
</dbReference>
<dbReference type="CDD" id="cd02201">
    <property type="entry name" value="FtsZ_type1"/>
    <property type="match status" value="1"/>
</dbReference>
<keyword evidence="3 8" id="KW-0132">Cell division</keyword>
<keyword evidence="5 8" id="KW-0342">GTP-binding</keyword>
<keyword evidence="14" id="KW-1185">Reference proteome</keyword>
<gene>
    <name evidence="13" type="primary">ftsZ_1</name>
    <name evidence="8" type="synonym">ftsZ</name>
    <name evidence="13" type="ORF">IWT126_01901</name>
</gene>
<evidence type="ECO:0000313" key="13">
    <source>
        <dbReference type="EMBL" id="GAX01838.1"/>
    </source>
</evidence>
<comment type="subunit">
    <text evidence="8">Homodimer. Polymerizes to form a dynamic ring structure in a strictly GTP-dependent manner. Interacts directly with several other division proteins.</text>
</comment>
<dbReference type="RefSeq" id="WP_054654729.1">
    <property type="nucleotide sequence ID" value="NZ_BBFL01000005.1"/>
</dbReference>
<feature type="domain" description="Tubulin/FtsZ GTPase" evidence="11">
    <location>
        <begin position="14"/>
        <end position="206"/>
    </location>
</feature>
<feature type="binding site" evidence="8">
    <location>
        <begin position="109"/>
        <end position="111"/>
    </location>
    <ligand>
        <name>GTP</name>
        <dbReference type="ChEBI" id="CHEBI:37565"/>
    </ligand>
</feature>
<feature type="compositionally biased region" description="Low complexity" evidence="10">
    <location>
        <begin position="388"/>
        <end position="405"/>
    </location>
</feature>
<dbReference type="Gene3D" id="3.40.50.1440">
    <property type="entry name" value="Tubulin/FtsZ, GTPase domain"/>
    <property type="match status" value="1"/>
</dbReference>
<feature type="domain" description="Tubulin/FtsZ 2-layer sandwich" evidence="12">
    <location>
        <begin position="208"/>
        <end position="325"/>
    </location>
</feature>
<dbReference type="InterPro" id="IPR045061">
    <property type="entry name" value="FtsZ/CetZ"/>
</dbReference>
<dbReference type="InterPro" id="IPR037103">
    <property type="entry name" value="Tubulin/FtsZ-like_C"/>
</dbReference>
<dbReference type="SUPFAM" id="SSF55307">
    <property type="entry name" value="Tubulin C-terminal domain-like"/>
    <property type="match status" value="1"/>
</dbReference>
<dbReference type="InterPro" id="IPR003008">
    <property type="entry name" value="Tubulin_FtsZ_GTPase"/>
</dbReference>
<dbReference type="GO" id="GO:0000917">
    <property type="term" value="P:division septum assembly"/>
    <property type="evidence" value="ECO:0007669"/>
    <property type="project" value="UniProtKB-KW"/>
</dbReference>
<comment type="subcellular location">
    <subcellularLocation>
        <location evidence="8">Cytoplasm</location>
    </subcellularLocation>
    <text evidence="8">Assembles at midcell at the inner surface of the cytoplasmic membrane.</text>
</comment>
<proteinExistence type="inferred from homology"/>
<dbReference type="AlphaFoldDB" id="A0A1Z5IJM8"/>
<accession>A0A1Z5IJM8</accession>
<dbReference type="STRING" id="1302250.GCA_001313225_01452"/>
<comment type="function">
    <text evidence="8">Essential cell division protein that forms a contractile ring structure (Z ring) at the future cell division site. The regulation of the ring assembly controls the timing and the location of cell division. One of the functions of the FtsZ ring is to recruit other cell division proteins to the septum to produce a new cell wall between the dividing cells. Binds GTP and shows GTPase activity.</text>
</comment>
<evidence type="ECO:0000256" key="3">
    <source>
        <dbReference type="ARBA" id="ARBA00022618"/>
    </source>
</evidence>
<feature type="compositionally biased region" description="Polar residues" evidence="10">
    <location>
        <begin position="350"/>
        <end position="366"/>
    </location>
</feature>
<dbReference type="GO" id="GO:0051258">
    <property type="term" value="P:protein polymerization"/>
    <property type="evidence" value="ECO:0007669"/>
    <property type="project" value="UniProtKB-UniRule"/>
</dbReference>
<dbReference type="Proteomes" id="UP000198402">
    <property type="component" value="Unassembled WGS sequence"/>
</dbReference>
<dbReference type="InterPro" id="IPR020805">
    <property type="entry name" value="Cell_div_FtsZ_CS"/>
</dbReference>
<dbReference type="PANTHER" id="PTHR30314">
    <property type="entry name" value="CELL DIVISION PROTEIN FTSZ-RELATED"/>
    <property type="match status" value="1"/>
</dbReference>
<dbReference type="InterPro" id="IPR036525">
    <property type="entry name" value="Tubulin/FtsZ_GTPase_sf"/>
</dbReference>
<dbReference type="GO" id="GO:0005737">
    <property type="term" value="C:cytoplasm"/>
    <property type="evidence" value="ECO:0007669"/>
    <property type="project" value="UniProtKB-SubCell"/>
</dbReference>
<dbReference type="SUPFAM" id="SSF52490">
    <property type="entry name" value="Tubulin nucleotide-binding domain-like"/>
    <property type="match status" value="1"/>
</dbReference>
<keyword evidence="6 8" id="KW-0717">Septation</keyword>
<feature type="region of interest" description="Disordered" evidence="10">
    <location>
        <begin position="319"/>
        <end position="416"/>
    </location>
</feature>
<feature type="binding site" evidence="8">
    <location>
        <position position="188"/>
    </location>
    <ligand>
        <name>GTP</name>
        <dbReference type="ChEBI" id="CHEBI:37565"/>
    </ligand>
</feature>
<dbReference type="HAMAP" id="MF_00909">
    <property type="entry name" value="FtsZ"/>
    <property type="match status" value="1"/>
</dbReference>
<dbReference type="Pfam" id="PF12327">
    <property type="entry name" value="FtsZ_C"/>
    <property type="match status" value="1"/>
</dbReference>
<evidence type="ECO:0000259" key="12">
    <source>
        <dbReference type="SMART" id="SM00865"/>
    </source>
</evidence>
<dbReference type="OrthoDB" id="9813375at2"/>
<evidence type="ECO:0000256" key="5">
    <source>
        <dbReference type="ARBA" id="ARBA00023134"/>
    </source>
</evidence>
<feature type="binding site" evidence="8">
    <location>
        <begin position="22"/>
        <end position="26"/>
    </location>
    <ligand>
        <name>GTP</name>
        <dbReference type="ChEBI" id="CHEBI:37565"/>
    </ligand>
</feature>
<evidence type="ECO:0000256" key="10">
    <source>
        <dbReference type="SAM" id="MobiDB-lite"/>
    </source>
</evidence>
<dbReference type="GO" id="GO:0003924">
    <property type="term" value="F:GTPase activity"/>
    <property type="evidence" value="ECO:0007669"/>
    <property type="project" value="UniProtKB-UniRule"/>
</dbReference>
<evidence type="ECO:0000259" key="11">
    <source>
        <dbReference type="SMART" id="SM00864"/>
    </source>
</evidence>
<evidence type="ECO:0000256" key="1">
    <source>
        <dbReference type="ARBA" id="ARBA00009690"/>
    </source>
</evidence>
<evidence type="ECO:0000256" key="2">
    <source>
        <dbReference type="ARBA" id="ARBA00022490"/>
    </source>
</evidence>
<dbReference type="InterPro" id="IPR000158">
    <property type="entry name" value="Cell_div_FtsZ"/>
</dbReference>
<sequence>MEFSLDSTQNRGANIKVIGVGGGGGNAVNRMITEDVKGVEFIVANTDVQALEASKAETKIQLGPKLTRGLGAGSNPEIGSKAAQESEDQISEALTGADMVFVTAGMGGGTGNGAAPVVAKLAKEQGALTVGVVTRPFTFEGPKRSRFAAEGVAAMKENVDTLIVIANNRLLEIVDKKTPMMEAFQEADNVLRQGVQGISDLITSPGYVNLDFADVKTVMQDQGAALMGVGSANGENRTEDATKKAISSPLLEVSIDGAETVLLNITGGPDLSLFEAQSASEIVSKSATSDVNIIFGTSIDENLGDEVRVTVIATGIDKKKHETATRTARRLADGATPVNNSHRVDHDNQMDSFNASQSGQKPSSSTEPRRPDASEFDGVSKPDFSVFNNDDTSNNDTDNDTSLDTPPFFKHRRKND</sequence>
<name>A0A1Z5IJM8_9LACO</name>
<dbReference type="InterPro" id="IPR018316">
    <property type="entry name" value="Tubulin/FtsZ_2-layer-sand-dom"/>
</dbReference>
<dbReference type="PROSITE" id="PS01134">
    <property type="entry name" value="FTSZ_1"/>
    <property type="match status" value="1"/>
</dbReference>
<evidence type="ECO:0000256" key="7">
    <source>
        <dbReference type="ARBA" id="ARBA00023306"/>
    </source>
</evidence>
<dbReference type="GO" id="GO:0032153">
    <property type="term" value="C:cell division site"/>
    <property type="evidence" value="ECO:0007669"/>
    <property type="project" value="UniProtKB-UniRule"/>
</dbReference>